<keyword evidence="1" id="KW-0596">Phosphopantetheine</keyword>
<gene>
    <name evidence="4" type="ORF">Cci01nite_31700</name>
</gene>
<dbReference type="RefSeq" id="WP_120322408.1">
    <property type="nucleotide sequence ID" value="NZ_BONH01000012.1"/>
</dbReference>
<evidence type="ECO:0000313" key="5">
    <source>
        <dbReference type="Proteomes" id="UP000659904"/>
    </source>
</evidence>
<dbReference type="EMBL" id="BONH01000012">
    <property type="protein sequence ID" value="GIF98076.1"/>
    <property type="molecule type" value="Genomic_DNA"/>
</dbReference>
<evidence type="ECO:0000256" key="2">
    <source>
        <dbReference type="ARBA" id="ARBA00022553"/>
    </source>
</evidence>
<sequence length="77" mass="7946">MNAELNRRMAALVQDVTGGAVTAGQALTGGSLRALGLDSLGALRLIDAIDLEFGVEIDLGSGSDTLDAITRMVEDRS</sequence>
<proteinExistence type="predicted"/>
<keyword evidence="2" id="KW-0597">Phosphoprotein</keyword>
<dbReference type="SUPFAM" id="SSF47336">
    <property type="entry name" value="ACP-like"/>
    <property type="match status" value="1"/>
</dbReference>
<dbReference type="AlphaFoldDB" id="A0A8J3K7F9"/>
<name>A0A8J3K7F9_9ACTN</name>
<dbReference type="Proteomes" id="UP000659904">
    <property type="component" value="Unassembled WGS sequence"/>
</dbReference>
<dbReference type="InterPro" id="IPR006162">
    <property type="entry name" value="Ppantetheine_attach_site"/>
</dbReference>
<organism evidence="4 5">
    <name type="scientific">Catellatospora citrea</name>
    <dbReference type="NCBI Taxonomy" id="53366"/>
    <lineage>
        <taxon>Bacteria</taxon>
        <taxon>Bacillati</taxon>
        <taxon>Actinomycetota</taxon>
        <taxon>Actinomycetes</taxon>
        <taxon>Micromonosporales</taxon>
        <taxon>Micromonosporaceae</taxon>
        <taxon>Catellatospora</taxon>
    </lineage>
</organism>
<comment type="caution">
    <text evidence="4">The sequence shown here is derived from an EMBL/GenBank/DDBJ whole genome shotgun (WGS) entry which is preliminary data.</text>
</comment>
<dbReference type="InterPro" id="IPR009081">
    <property type="entry name" value="PP-bd_ACP"/>
</dbReference>
<reference evidence="4 5" key="1">
    <citation type="submission" date="2021-01" db="EMBL/GenBank/DDBJ databases">
        <title>Whole genome shotgun sequence of Catellatospora citrea NBRC 14495.</title>
        <authorList>
            <person name="Komaki H."/>
            <person name="Tamura T."/>
        </authorList>
    </citation>
    <scope>NUCLEOTIDE SEQUENCE [LARGE SCALE GENOMIC DNA]</scope>
    <source>
        <strain evidence="4 5">NBRC 14495</strain>
    </source>
</reference>
<dbReference type="Pfam" id="PF00550">
    <property type="entry name" value="PP-binding"/>
    <property type="match status" value="1"/>
</dbReference>
<accession>A0A8J3K7F9</accession>
<dbReference type="InterPro" id="IPR036736">
    <property type="entry name" value="ACP-like_sf"/>
</dbReference>
<dbReference type="Gene3D" id="1.10.1200.10">
    <property type="entry name" value="ACP-like"/>
    <property type="match status" value="1"/>
</dbReference>
<keyword evidence="5" id="KW-1185">Reference proteome</keyword>
<evidence type="ECO:0000259" key="3">
    <source>
        <dbReference type="Pfam" id="PF00550"/>
    </source>
</evidence>
<feature type="domain" description="Carrier" evidence="3">
    <location>
        <begin position="29"/>
        <end position="59"/>
    </location>
</feature>
<evidence type="ECO:0000256" key="1">
    <source>
        <dbReference type="ARBA" id="ARBA00022450"/>
    </source>
</evidence>
<protein>
    <recommendedName>
        <fullName evidence="3">Carrier domain-containing protein</fullName>
    </recommendedName>
</protein>
<dbReference type="PROSITE" id="PS00012">
    <property type="entry name" value="PHOSPHOPANTETHEINE"/>
    <property type="match status" value="1"/>
</dbReference>
<evidence type="ECO:0000313" key="4">
    <source>
        <dbReference type="EMBL" id="GIF98076.1"/>
    </source>
</evidence>